<organism evidence="1 2">
    <name type="scientific">Pleurotus eryngii</name>
    <name type="common">Boletus of the steppes</name>
    <dbReference type="NCBI Taxonomy" id="5323"/>
    <lineage>
        <taxon>Eukaryota</taxon>
        <taxon>Fungi</taxon>
        <taxon>Dikarya</taxon>
        <taxon>Basidiomycota</taxon>
        <taxon>Agaricomycotina</taxon>
        <taxon>Agaricomycetes</taxon>
        <taxon>Agaricomycetidae</taxon>
        <taxon>Agaricales</taxon>
        <taxon>Pleurotineae</taxon>
        <taxon>Pleurotaceae</taxon>
        <taxon>Pleurotus</taxon>
    </lineage>
</organism>
<reference evidence="1" key="1">
    <citation type="submission" date="2020-11" db="EMBL/GenBank/DDBJ databases">
        <authorList>
            <consortium name="DOE Joint Genome Institute"/>
            <person name="Ahrendt S."/>
            <person name="Riley R."/>
            <person name="Andreopoulos W."/>
            <person name="Labutti K."/>
            <person name="Pangilinan J."/>
            <person name="Ruiz-Duenas F.J."/>
            <person name="Barrasa J.M."/>
            <person name="Sanchez-Garcia M."/>
            <person name="Camarero S."/>
            <person name="Miyauchi S."/>
            <person name="Serrano A."/>
            <person name="Linde D."/>
            <person name="Babiker R."/>
            <person name="Drula E."/>
            <person name="Ayuso-Fernandez I."/>
            <person name="Pacheco R."/>
            <person name="Padilla G."/>
            <person name="Ferreira P."/>
            <person name="Barriuso J."/>
            <person name="Kellner H."/>
            <person name="Castanera R."/>
            <person name="Alfaro M."/>
            <person name="Ramirez L."/>
            <person name="Pisabarro A.G."/>
            <person name="Kuo A."/>
            <person name="Tritt A."/>
            <person name="Lipzen A."/>
            <person name="He G."/>
            <person name="Yan M."/>
            <person name="Ng V."/>
            <person name="Cullen D."/>
            <person name="Martin F."/>
            <person name="Rosso M.-N."/>
            <person name="Henrissat B."/>
            <person name="Hibbett D."/>
            <person name="Martinez A.T."/>
            <person name="Grigoriev I.V."/>
        </authorList>
    </citation>
    <scope>NUCLEOTIDE SEQUENCE</scope>
    <source>
        <strain evidence="1">ATCC 90797</strain>
    </source>
</reference>
<accession>A0A9P6D3N1</accession>
<evidence type="ECO:0000313" key="2">
    <source>
        <dbReference type="Proteomes" id="UP000807025"/>
    </source>
</evidence>
<dbReference type="Proteomes" id="UP000807025">
    <property type="component" value="Unassembled WGS sequence"/>
</dbReference>
<name>A0A9P6D3N1_PLEER</name>
<proteinExistence type="predicted"/>
<dbReference type="OrthoDB" id="446925at2759"/>
<comment type="caution">
    <text evidence="1">The sequence shown here is derived from an EMBL/GenBank/DDBJ whole genome shotgun (WGS) entry which is preliminary data.</text>
</comment>
<dbReference type="EMBL" id="MU154657">
    <property type="protein sequence ID" value="KAF9489847.1"/>
    <property type="molecule type" value="Genomic_DNA"/>
</dbReference>
<protein>
    <submittedName>
        <fullName evidence="1">Uncharacterized protein</fullName>
    </submittedName>
</protein>
<gene>
    <name evidence="1" type="ORF">BDN71DRAFT_1400976</name>
</gene>
<evidence type="ECO:0000313" key="1">
    <source>
        <dbReference type="EMBL" id="KAF9489847.1"/>
    </source>
</evidence>
<sequence length="110" mass="12890">MKQRVLKARLRSVQEFEKKYAEVIWTFKFKPGDLVLIRDAARDKDLSGKYRARYFGPLRVVRQKAAGTYELMELDGTVSKHRYSTNRLVPYFPRNPDKLPTPIPSTDELD</sequence>
<keyword evidence="2" id="KW-1185">Reference proteome</keyword>
<dbReference type="AlphaFoldDB" id="A0A9P6D3N1"/>